<dbReference type="PROSITE" id="PS50931">
    <property type="entry name" value="HTH_LYSR"/>
    <property type="match status" value="1"/>
</dbReference>
<dbReference type="GO" id="GO:0003700">
    <property type="term" value="F:DNA-binding transcription factor activity"/>
    <property type="evidence" value="ECO:0007669"/>
    <property type="project" value="InterPro"/>
</dbReference>
<dbReference type="InterPro" id="IPR036390">
    <property type="entry name" value="WH_DNA-bd_sf"/>
</dbReference>
<dbReference type="SUPFAM" id="SSF53850">
    <property type="entry name" value="Periplasmic binding protein-like II"/>
    <property type="match status" value="1"/>
</dbReference>
<keyword evidence="2" id="KW-0805">Transcription regulation</keyword>
<dbReference type="Proteomes" id="UP000789704">
    <property type="component" value="Unassembled WGS sequence"/>
</dbReference>
<feature type="domain" description="HTH lysR-type" evidence="5">
    <location>
        <begin position="28"/>
        <end position="85"/>
    </location>
</feature>
<organism evidence="6 7">
    <name type="scientific">Paraburkholderia saeva</name>
    <dbReference type="NCBI Taxonomy" id="2777537"/>
    <lineage>
        <taxon>Bacteria</taxon>
        <taxon>Pseudomonadati</taxon>
        <taxon>Pseudomonadota</taxon>
        <taxon>Betaproteobacteria</taxon>
        <taxon>Burkholderiales</taxon>
        <taxon>Burkholderiaceae</taxon>
        <taxon>Paraburkholderia</taxon>
    </lineage>
</organism>
<sequence length="344" mass="38268">MNNLPFIYSVKLWVIDVAKLDWYIRTNLKLRHLQLLVALDDFRSVGRVAGYLNVSQPAVSKTLATIEEGLEVTLFDRTTRGMEPTEHGECLIRHARGILDQLSNVRDDMRDISEGRISRVSMGVQPAAATVLMPQFIARLEAESVETTVSLLEGTMDALLPPLRAGDIDIIVGNLPPRPLGAEFSSELLYQDPIVVVVRRNHPLASVQRLRWDMLNGYPMVLPPTGAFTRGPIDDFLAHHKVSVPRRHIESISTLTNVGVLQLTDSIGFLSRGIARHFAALGLLVELPLVLPNVRMHVGLVWRKERHATTSHQLVRRVFHETRDGMLAALGENFSDDASVGVPV</sequence>
<evidence type="ECO:0000256" key="3">
    <source>
        <dbReference type="ARBA" id="ARBA00023125"/>
    </source>
</evidence>
<evidence type="ECO:0000313" key="7">
    <source>
        <dbReference type="Proteomes" id="UP000789704"/>
    </source>
</evidence>
<keyword evidence="7" id="KW-1185">Reference proteome</keyword>
<dbReference type="Gene3D" id="3.40.190.10">
    <property type="entry name" value="Periplasmic binding protein-like II"/>
    <property type="match status" value="2"/>
</dbReference>
<dbReference type="EMBL" id="CAJQZC010000001">
    <property type="protein sequence ID" value="CAG4887048.1"/>
    <property type="molecule type" value="Genomic_DNA"/>
</dbReference>
<dbReference type="Pfam" id="PF03466">
    <property type="entry name" value="LysR_substrate"/>
    <property type="match status" value="1"/>
</dbReference>
<dbReference type="Gene3D" id="1.10.10.10">
    <property type="entry name" value="Winged helix-like DNA-binding domain superfamily/Winged helix DNA-binding domain"/>
    <property type="match status" value="1"/>
</dbReference>
<dbReference type="PANTHER" id="PTHR30419">
    <property type="entry name" value="HTH-TYPE TRANSCRIPTIONAL REGULATOR YBHD"/>
    <property type="match status" value="1"/>
</dbReference>
<comment type="similarity">
    <text evidence="1">Belongs to the LysR transcriptional regulatory family.</text>
</comment>
<comment type="caution">
    <text evidence="6">The sequence shown here is derived from an EMBL/GenBank/DDBJ whole genome shotgun (WGS) entry which is preliminary data.</text>
</comment>
<dbReference type="PANTHER" id="PTHR30419:SF8">
    <property type="entry name" value="NITROGEN ASSIMILATION TRANSCRIPTIONAL ACTIVATOR-RELATED"/>
    <property type="match status" value="1"/>
</dbReference>
<reference evidence="6" key="1">
    <citation type="submission" date="2021-04" db="EMBL/GenBank/DDBJ databases">
        <authorList>
            <person name="Vanwijnsberghe S."/>
        </authorList>
    </citation>
    <scope>NUCLEOTIDE SEQUENCE</scope>
    <source>
        <strain evidence="6">LMG 31841</strain>
    </source>
</reference>
<dbReference type="GO" id="GO:0003677">
    <property type="term" value="F:DNA binding"/>
    <property type="evidence" value="ECO:0007669"/>
    <property type="project" value="UniProtKB-KW"/>
</dbReference>
<evidence type="ECO:0000256" key="2">
    <source>
        <dbReference type="ARBA" id="ARBA00023015"/>
    </source>
</evidence>
<proteinExistence type="inferred from homology"/>
<evidence type="ECO:0000256" key="1">
    <source>
        <dbReference type="ARBA" id="ARBA00009437"/>
    </source>
</evidence>
<keyword evidence="4" id="KW-0804">Transcription</keyword>
<gene>
    <name evidence="6" type="primary">gbpR_1</name>
    <name evidence="6" type="ORF">LMG31841_00324</name>
</gene>
<evidence type="ECO:0000313" key="6">
    <source>
        <dbReference type="EMBL" id="CAG4887048.1"/>
    </source>
</evidence>
<dbReference type="InterPro" id="IPR050950">
    <property type="entry name" value="HTH-type_LysR_regulators"/>
</dbReference>
<dbReference type="SUPFAM" id="SSF46785">
    <property type="entry name" value="Winged helix' DNA-binding domain"/>
    <property type="match status" value="1"/>
</dbReference>
<name>A0A9N8X0T2_9BURK</name>
<dbReference type="InterPro" id="IPR000847">
    <property type="entry name" value="LysR_HTH_N"/>
</dbReference>
<evidence type="ECO:0000256" key="4">
    <source>
        <dbReference type="ARBA" id="ARBA00023163"/>
    </source>
</evidence>
<protein>
    <submittedName>
        <fullName evidence="6">HTH-type transcriptional regulator GbpR</fullName>
    </submittedName>
</protein>
<dbReference type="Pfam" id="PF00126">
    <property type="entry name" value="HTH_1"/>
    <property type="match status" value="1"/>
</dbReference>
<dbReference type="InterPro" id="IPR036388">
    <property type="entry name" value="WH-like_DNA-bd_sf"/>
</dbReference>
<dbReference type="GO" id="GO:0005829">
    <property type="term" value="C:cytosol"/>
    <property type="evidence" value="ECO:0007669"/>
    <property type="project" value="TreeGrafter"/>
</dbReference>
<dbReference type="InterPro" id="IPR005119">
    <property type="entry name" value="LysR_subst-bd"/>
</dbReference>
<dbReference type="AlphaFoldDB" id="A0A9N8X0T2"/>
<keyword evidence="3" id="KW-0238">DNA-binding</keyword>
<evidence type="ECO:0000259" key="5">
    <source>
        <dbReference type="PROSITE" id="PS50931"/>
    </source>
</evidence>
<accession>A0A9N8X0T2</accession>